<name>A0A4C1XMJ5_EUMVA</name>
<evidence type="ECO:0000313" key="2">
    <source>
        <dbReference type="EMBL" id="GBP64323.1"/>
    </source>
</evidence>
<reference evidence="2 3" key="1">
    <citation type="journal article" date="2019" name="Commun. Biol.">
        <title>The bagworm genome reveals a unique fibroin gene that provides high tensile strength.</title>
        <authorList>
            <person name="Kono N."/>
            <person name="Nakamura H."/>
            <person name="Ohtoshi R."/>
            <person name="Tomita M."/>
            <person name="Numata K."/>
            <person name="Arakawa K."/>
        </authorList>
    </citation>
    <scope>NUCLEOTIDE SEQUENCE [LARGE SCALE GENOMIC DNA]</scope>
</reference>
<accession>A0A4C1XMJ5</accession>
<dbReference type="EMBL" id="BGZK01000894">
    <property type="protein sequence ID" value="GBP64323.1"/>
    <property type="molecule type" value="Genomic_DNA"/>
</dbReference>
<protein>
    <submittedName>
        <fullName evidence="2">Uncharacterized protein</fullName>
    </submittedName>
</protein>
<sequence>MITRKDSISLTVRVRPDIAPPKSTCIGHPLVTRERFAGRLRAARARGPAPFIAARLHKRSIAPSTNSGQGRPPGAPFPPSLRYEPRDRSITLRATYTS</sequence>
<organism evidence="2 3">
    <name type="scientific">Eumeta variegata</name>
    <name type="common">Bagworm moth</name>
    <name type="synonym">Eumeta japonica</name>
    <dbReference type="NCBI Taxonomy" id="151549"/>
    <lineage>
        <taxon>Eukaryota</taxon>
        <taxon>Metazoa</taxon>
        <taxon>Ecdysozoa</taxon>
        <taxon>Arthropoda</taxon>
        <taxon>Hexapoda</taxon>
        <taxon>Insecta</taxon>
        <taxon>Pterygota</taxon>
        <taxon>Neoptera</taxon>
        <taxon>Endopterygota</taxon>
        <taxon>Lepidoptera</taxon>
        <taxon>Glossata</taxon>
        <taxon>Ditrysia</taxon>
        <taxon>Tineoidea</taxon>
        <taxon>Psychidae</taxon>
        <taxon>Oiketicinae</taxon>
        <taxon>Eumeta</taxon>
    </lineage>
</organism>
<proteinExistence type="predicted"/>
<keyword evidence="3" id="KW-1185">Reference proteome</keyword>
<comment type="caution">
    <text evidence="2">The sequence shown here is derived from an EMBL/GenBank/DDBJ whole genome shotgun (WGS) entry which is preliminary data.</text>
</comment>
<evidence type="ECO:0000256" key="1">
    <source>
        <dbReference type="SAM" id="MobiDB-lite"/>
    </source>
</evidence>
<gene>
    <name evidence="2" type="ORF">EVAR_88276_1</name>
</gene>
<dbReference type="Proteomes" id="UP000299102">
    <property type="component" value="Unassembled WGS sequence"/>
</dbReference>
<evidence type="ECO:0000313" key="3">
    <source>
        <dbReference type="Proteomes" id="UP000299102"/>
    </source>
</evidence>
<feature type="region of interest" description="Disordered" evidence="1">
    <location>
        <begin position="60"/>
        <end position="98"/>
    </location>
</feature>
<dbReference type="AlphaFoldDB" id="A0A4C1XMJ5"/>